<dbReference type="OrthoDB" id="7725754at2"/>
<dbReference type="PROSITE" id="PS50112">
    <property type="entry name" value="PAS"/>
    <property type="match status" value="1"/>
</dbReference>
<comment type="caution">
    <text evidence="2">The sequence shown here is derived from an EMBL/GenBank/DDBJ whole genome shotgun (WGS) entry which is preliminary data.</text>
</comment>
<dbReference type="Pfam" id="PF13426">
    <property type="entry name" value="PAS_9"/>
    <property type="match status" value="1"/>
</dbReference>
<accession>A0A7W6M6S2</accession>
<sequence length="239" mass="27024">MFQTLSIPKLEELLDQFSVPMFVIERTGPRESFILATLNRAFEELSGTSRHDLLGQPIIRLASTGMPEEAISYYRNCIRTGETVRFSYTYTDENGDVLWETTLQHANGPDNEDRIIATAMKLPREQSALQDQLAFDDLHYFSSMADLQLENLSSAFDSVVCRPGFTEIDEDRVMRLHAVCRTVQRSVADIKDIVRRAQIRHARQVAPPIASCTHKMDTGPQLDTARAIVATSGVRNTFR</sequence>
<dbReference type="CDD" id="cd00130">
    <property type="entry name" value="PAS"/>
    <property type="match status" value="1"/>
</dbReference>
<keyword evidence="3" id="KW-1185">Reference proteome</keyword>
<dbReference type="InterPro" id="IPR035965">
    <property type="entry name" value="PAS-like_dom_sf"/>
</dbReference>
<protein>
    <submittedName>
        <fullName evidence="2">PAS domain S-box-containing protein</fullName>
    </submittedName>
</protein>
<gene>
    <name evidence="2" type="ORF">GGR93_000488</name>
</gene>
<reference evidence="2 3" key="1">
    <citation type="submission" date="2020-08" db="EMBL/GenBank/DDBJ databases">
        <title>Genomic Encyclopedia of Type Strains, Phase IV (KMG-IV): sequencing the most valuable type-strain genomes for metagenomic binning, comparative biology and taxonomic classification.</title>
        <authorList>
            <person name="Goeker M."/>
        </authorList>
    </citation>
    <scope>NUCLEOTIDE SEQUENCE [LARGE SCALE GENOMIC DNA]</scope>
    <source>
        <strain evidence="2 3">DSM 101015</strain>
    </source>
</reference>
<dbReference type="Proteomes" id="UP000565745">
    <property type="component" value="Unassembled WGS sequence"/>
</dbReference>
<dbReference type="RefSeq" id="WP_025055187.1">
    <property type="nucleotide sequence ID" value="NZ_JACIFU010000001.1"/>
</dbReference>
<dbReference type="EMBL" id="JACIFU010000001">
    <property type="protein sequence ID" value="MBB4172727.1"/>
    <property type="molecule type" value="Genomic_DNA"/>
</dbReference>
<evidence type="ECO:0000313" key="2">
    <source>
        <dbReference type="EMBL" id="MBB4172727.1"/>
    </source>
</evidence>
<name>A0A7W6M6S2_9RHOB</name>
<dbReference type="AlphaFoldDB" id="A0A7W6M6S2"/>
<feature type="domain" description="PAS" evidence="1">
    <location>
        <begin position="6"/>
        <end position="69"/>
    </location>
</feature>
<dbReference type="SUPFAM" id="SSF55785">
    <property type="entry name" value="PYP-like sensor domain (PAS domain)"/>
    <property type="match status" value="1"/>
</dbReference>
<evidence type="ECO:0000259" key="1">
    <source>
        <dbReference type="PROSITE" id="PS50112"/>
    </source>
</evidence>
<dbReference type="InterPro" id="IPR000014">
    <property type="entry name" value="PAS"/>
</dbReference>
<proteinExistence type="predicted"/>
<organism evidence="2 3">
    <name type="scientific">Sulfitobacter noctilucicola</name>
    <dbReference type="NCBI Taxonomy" id="1342301"/>
    <lineage>
        <taxon>Bacteria</taxon>
        <taxon>Pseudomonadati</taxon>
        <taxon>Pseudomonadota</taxon>
        <taxon>Alphaproteobacteria</taxon>
        <taxon>Rhodobacterales</taxon>
        <taxon>Roseobacteraceae</taxon>
        <taxon>Sulfitobacter</taxon>
    </lineage>
</organism>
<dbReference type="Gene3D" id="3.30.450.20">
    <property type="entry name" value="PAS domain"/>
    <property type="match status" value="1"/>
</dbReference>
<dbReference type="NCBIfam" id="TIGR00229">
    <property type="entry name" value="sensory_box"/>
    <property type="match status" value="1"/>
</dbReference>
<evidence type="ECO:0000313" key="3">
    <source>
        <dbReference type="Proteomes" id="UP000565745"/>
    </source>
</evidence>